<evidence type="ECO:0000313" key="5">
    <source>
        <dbReference type="Proteomes" id="UP000317778"/>
    </source>
</evidence>
<evidence type="ECO:0008006" key="6">
    <source>
        <dbReference type="Google" id="ProtNLM"/>
    </source>
</evidence>
<accession>A0A532V6Z1</accession>
<dbReference type="SUPFAM" id="SSF111384">
    <property type="entry name" value="OmpH-like"/>
    <property type="match status" value="1"/>
</dbReference>
<sequence length="323" mass="36235">MGNKTLAIAIVVLSALCCVWAQDKIAFVDSDKILTEFEDAKIARATLNQSVLQWTFELDSLKRAYQTAEDEFKAQQPMLSEEALRARQQELTAMRHQLETFGQDIWGKDGKVDQKHREIFATVIDRINTVIEEIAQQKGISIVLDVATGSFLYADVSLDITPEVIEELNREYAAIASSAKKKVVVFGIAALDEKSQSEELGKRVRRVVLKVVSQFEQELRLELLADHEVEPMLLQYGGSFDRELEEATALEIGRNLDAEFAYMGTVQRQGGDIVVTLKLLKPKEDEVFPPVTDRISEKEEALFEPKVSGLAAKLQAYLIASKE</sequence>
<comment type="similarity">
    <text evidence="1">Belongs to the Skp family.</text>
</comment>
<keyword evidence="2 3" id="KW-0732">Signal</keyword>
<feature type="signal peptide" evidence="3">
    <location>
        <begin position="1"/>
        <end position="21"/>
    </location>
</feature>
<dbReference type="Proteomes" id="UP000317778">
    <property type="component" value="Unassembled WGS sequence"/>
</dbReference>
<dbReference type="SMART" id="SM00935">
    <property type="entry name" value="OmpH"/>
    <property type="match status" value="1"/>
</dbReference>
<organism evidence="4 5">
    <name type="scientific">candidate division TA06 bacterium B3_TA06</name>
    <dbReference type="NCBI Taxonomy" id="2012487"/>
    <lineage>
        <taxon>Bacteria</taxon>
        <taxon>Bacteria division TA06</taxon>
    </lineage>
</organism>
<dbReference type="EMBL" id="NJBO01000009">
    <property type="protein sequence ID" value="TKJ42727.1"/>
    <property type="molecule type" value="Genomic_DNA"/>
</dbReference>
<reference evidence="4 5" key="1">
    <citation type="submission" date="2017-06" db="EMBL/GenBank/DDBJ databases">
        <title>Novel microbial phyla capable of carbon fixation and sulfur reduction in deep-sea sediments.</title>
        <authorList>
            <person name="Huang J."/>
            <person name="Baker B."/>
            <person name="Wang Y."/>
        </authorList>
    </citation>
    <scope>NUCLEOTIDE SEQUENCE [LARGE SCALE GENOMIC DNA]</scope>
    <source>
        <strain evidence="4">B3_TA06</strain>
    </source>
</reference>
<dbReference type="PANTHER" id="PTHR35089:SF1">
    <property type="entry name" value="CHAPERONE PROTEIN SKP"/>
    <property type="match status" value="1"/>
</dbReference>
<proteinExistence type="inferred from homology"/>
<evidence type="ECO:0000313" key="4">
    <source>
        <dbReference type="EMBL" id="TKJ42727.1"/>
    </source>
</evidence>
<dbReference type="GO" id="GO:0005829">
    <property type="term" value="C:cytosol"/>
    <property type="evidence" value="ECO:0007669"/>
    <property type="project" value="TreeGrafter"/>
</dbReference>
<evidence type="ECO:0000256" key="2">
    <source>
        <dbReference type="ARBA" id="ARBA00022729"/>
    </source>
</evidence>
<dbReference type="PANTHER" id="PTHR35089">
    <property type="entry name" value="CHAPERONE PROTEIN SKP"/>
    <property type="match status" value="1"/>
</dbReference>
<name>A0A532V6Z1_UNCT6</name>
<protein>
    <recommendedName>
        <fullName evidence="6">OmpH family outer membrane protein</fullName>
    </recommendedName>
</protein>
<evidence type="ECO:0000256" key="1">
    <source>
        <dbReference type="ARBA" id="ARBA00009091"/>
    </source>
</evidence>
<dbReference type="Gene3D" id="3.30.910.20">
    <property type="entry name" value="Skp domain"/>
    <property type="match status" value="1"/>
</dbReference>
<evidence type="ECO:0000256" key="3">
    <source>
        <dbReference type="SAM" id="SignalP"/>
    </source>
</evidence>
<dbReference type="InterPro" id="IPR024930">
    <property type="entry name" value="Skp_dom_sf"/>
</dbReference>
<dbReference type="InterPro" id="IPR005632">
    <property type="entry name" value="Chaperone_Skp"/>
</dbReference>
<feature type="chain" id="PRO_5022168552" description="OmpH family outer membrane protein" evidence="3">
    <location>
        <begin position="22"/>
        <end position="323"/>
    </location>
</feature>
<dbReference type="GO" id="GO:0050821">
    <property type="term" value="P:protein stabilization"/>
    <property type="evidence" value="ECO:0007669"/>
    <property type="project" value="TreeGrafter"/>
</dbReference>
<comment type="caution">
    <text evidence="4">The sequence shown here is derived from an EMBL/GenBank/DDBJ whole genome shotgun (WGS) entry which is preliminary data.</text>
</comment>
<dbReference type="GO" id="GO:0051082">
    <property type="term" value="F:unfolded protein binding"/>
    <property type="evidence" value="ECO:0007669"/>
    <property type="project" value="InterPro"/>
</dbReference>
<gene>
    <name evidence="4" type="ORF">CEE36_06495</name>
</gene>
<dbReference type="AlphaFoldDB" id="A0A532V6Z1"/>
<dbReference type="Pfam" id="PF03938">
    <property type="entry name" value="OmpH"/>
    <property type="match status" value="1"/>
</dbReference>